<dbReference type="CDD" id="cd17470">
    <property type="entry name" value="T3SS_Flik_C"/>
    <property type="match status" value="1"/>
</dbReference>
<dbReference type="EMBL" id="CP073581">
    <property type="protein sequence ID" value="QUJ76283.1"/>
    <property type="molecule type" value="Genomic_DNA"/>
</dbReference>
<feature type="region of interest" description="Disordered" evidence="1">
    <location>
        <begin position="1"/>
        <end position="221"/>
    </location>
</feature>
<dbReference type="RefSeq" id="WP_212704481.1">
    <property type="nucleotide sequence ID" value="NZ_CP073581.1"/>
</dbReference>
<organism evidence="3 4">
    <name type="scientific">Sulfitobacter albidus</name>
    <dbReference type="NCBI Taxonomy" id="2829501"/>
    <lineage>
        <taxon>Bacteria</taxon>
        <taxon>Pseudomonadati</taxon>
        <taxon>Pseudomonadota</taxon>
        <taxon>Alphaproteobacteria</taxon>
        <taxon>Rhodobacterales</taxon>
        <taxon>Roseobacteraceae</taxon>
        <taxon>Sulfitobacter</taxon>
    </lineage>
</organism>
<feature type="compositionally biased region" description="Polar residues" evidence="1">
    <location>
        <begin position="130"/>
        <end position="139"/>
    </location>
</feature>
<evidence type="ECO:0000313" key="4">
    <source>
        <dbReference type="Proteomes" id="UP000683291"/>
    </source>
</evidence>
<keyword evidence="3" id="KW-0969">Cilium</keyword>
<feature type="compositionally biased region" description="Polar residues" evidence="1">
    <location>
        <begin position="146"/>
        <end position="165"/>
    </location>
</feature>
<keyword evidence="3" id="KW-0966">Cell projection</keyword>
<proteinExistence type="predicted"/>
<dbReference type="Gene3D" id="3.30.750.140">
    <property type="match status" value="1"/>
</dbReference>
<dbReference type="KEGG" id="sual:KDD17_15495"/>
<feature type="compositionally biased region" description="Polar residues" evidence="1">
    <location>
        <begin position="409"/>
        <end position="418"/>
    </location>
</feature>
<dbReference type="InterPro" id="IPR038610">
    <property type="entry name" value="FliK-like_C_sf"/>
</dbReference>
<feature type="region of interest" description="Disordered" evidence="1">
    <location>
        <begin position="474"/>
        <end position="499"/>
    </location>
</feature>
<name>A0A975JD69_9RHOB</name>
<gene>
    <name evidence="3" type="ORF">KDD17_15495</name>
</gene>
<evidence type="ECO:0000259" key="2">
    <source>
        <dbReference type="Pfam" id="PF02120"/>
    </source>
</evidence>
<keyword evidence="4" id="KW-1185">Reference proteome</keyword>
<accession>A0A975JD69</accession>
<feature type="compositionally biased region" description="Polar residues" evidence="1">
    <location>
        <begin position="475"/>
        <end position="484"/>
    </location>
</feature>
<feature type="domain" description="Flagellar hook-length control protein-like C-terminal" evidence="2">
    <location>
        <begin position="579"/>
        <end position="652"/>
    </location>
</feature>
<dbReference type="Pfam" id="PF02120">
    <property type="entry name" value="Flg_hook"/>
    <property type="match status" value="1"/>
</dbReference>
<feature type="region of interest" description="Disordered" evidence="1">
    <location>
        <begin position="240"/>
        <end position="368"/>
    </location>
</feature>
<feature type="region of interest" description="Disordered" evidence="1">
    <location>
        <begin position="645"/>
        <end position="694"/>
    </location>
</feature>
<dbReference type="Proteomes" id="UP000683291">
    <property type="component" value="Chromosome 1"/>
</dbReference>
<dbReference type="InterPro" id="IPR021136">
    <property type="entry name" value="Flagellar_hook_control-like_C"/>
</dbReference>
<evidence type="ECO:0000313" key="3">
    <source>
        <dbReference type="EMBL" id="QUJ76283.1"/>
    </source>
</evidence>
<evidence type="ECO:0000256" key="1">
    <source>
        <dbReference type="SAM" id="MobiDB-lite"/>
    </source>
</evidence>
<feature type="compositionally biased region" description="Polar residues" evidence="1">
    <location>
        <begin position="240"/>
        <end position="256"/>
    </location>
</feature>
<feature type="region of interest" description="Disordered" evidence="1">
    <location>
        <begin position="408"/>
        <end position="447"/>
    </location>
</feature>
<feature type="compositionally biased region" description="Basic and acidic residues" evidence="1">
    <location>
        <begin position="653"/>
        <end position="663"/>
    </location>
</feature>
<feature type="compositionally biased region" description="Basic and acidic residues" evidence="1">
    <location>
        <begin position="183"/>
        <end position="202"/>
    </location>
</feature>
<reference evidence="3" key="1">
    <citation type="submission" date="2021-04" db="EMBL/GenBank/DDBJ databases">
        <title>Complete genome sequence for Sulfitobacter sp. strain JK7-1.</title>
        <authorList>
            <person name="Park S.-J."/>
        </authorList>
    </citation>
    <scope>NUCLEOTIDE SEQUENCE</scope>
    <source>
        <strain evidence="3">JK7-1</strain>
    </source>
</reference>
<protein>
    <submittedName>
        <fullName evidence="3">Flagellar hook-length control protein FliK</fullName>
    </submittedName>
</protein>
<keyword evidence="3" id="KW-0282">Flagellum</keyword>
<dbReference type="AlphaFoldDB" id="A0A975JD69"/>
<sequence>MTQVSQFPVMSGQFDPVDSGRLPTSASGFSDAKGPKANFAAVLSDLQKPLPGPSGVGAEDALARPPSDPPETEAAPKADTNDPEATADAKTLHSASESELPTRLAPHAQTPAHSAAPPQTSRRAAEQLPDTAQPSSKASESLILRQATTPDTGVMTTPAKASTPNPALFDAASPPSHPGTEVRVAKHGSDTARNDKDRETKASIHGTVDNADAQDATAAMRETPTPIAIADKRITATASAQIPVNQPTATEQTVLMQQAEPAGHPTPEESQLVQKLHSAADAKPTNGSKSHPENAGPPSAAQRAAQMALPKQDRTGNAGGFSADPTQPVKSDLAATPHHSNPVPHVSYGSPDLARHATGFSHEPDGSMVKATSLAGSNTLPSGPIGIAAGMAGNGKTLATQQRDLRHVSGTSTQTTPAISREGAGAPVKDPLSVPPPSATGAPATPKMDAMTHPATAAVSLTSAARIPVQAFPQARSTSDTTRPMQMEAPPRQWGGSQGLRQPYSFSPASGQTLPNTISGAPGLAIQSDPILTPVADTQIDLAWDAPRALQNQAPAQSVPARTDLPQHTLRQIAEAAPQASHRPVEIALAPEELGRLRMSVATDERGIVVHILAERPETLDLMRRHIDQLGQNFRQIGYDTISFSFGQGSTTDRGESSARERGPSGGEPTEAIEQPTPQISLIADDSGGVDIRL</sequence>